<dbReference type="PANTHER" id="PTHR46508">
    <property type="entry name" value="PHD FINGER FAMILY PROTEIN"/>
    <property type="match status" value="1"/>
</dbReference>
<dbReference type="PANTHER" id="PTHR46508:SF2">
    <property type="entry name" value="INCREASED DNA METHYLATION 1"/>
    <property type="match status" value="1"/>
</dbReference>
<dbReference type="GO" id="GO:0005634">
    <property type="term" value="C:nucleus"/>
    <property type="evidence" value="ECO:0000318"/>
    <property type="project" value="GO_Central"/>
</dbReference>
<protein>
    <submittedName>
        <fullName evidence="2">Increased DNA methylation 1</fullName>
    </submittedName>
</protein>
<evidence type="ECO:0000313" key="2">
    <source>
        <dbReference type="RefSeq" id="XP_016458819.1"/>
    </source>
</evidence>
<dbReference type="GO" id="GO:0006357">
    <property type="term" value="P:regulation of transcription by RNA polymerase II"/>
    <property type="evidence" value="ECO:0000318"/>
    <property type="project" value="GO_Central"/>
</dbReference>
<evidence type="ECO:0000259" key="1">
    <source>
        <dbReference type="Pfam" id="PF23209"/>
    </source>
</evidence>
<dbReference type="GO" id="GO:0003714">
    <property type="term" value="F:transcription corepressor activity"/>
    <property type="evidence" value="ECO:0000318"/>
    <property type="project" value="GO_Central"/>
</dbReference>
<gene>
    <name evidence="2" type="primary">LOC107782448</name>
</gene>
<dbReference type="AlphaFoldDB" id="A0A1S3Z318"/>
<dbReference type="STRING" id="4097.A0A1S3Z318"/>
<dbReference type="InterPro" id="IPR016181">
    <property type="entry name" value="Acyl_CoA_acyltransferase"/>
</dbReference>
<dbReference type="PaxDb" id="4097-A0A1S3Z318"/>
<reference evidence="2" key="1">
    <citation type="submission" date="2025-08" db="UniProtKB">
        <authorList>
            <consortium name="RefSeq"/>
        </authorList>
    </citation>
    <scope>IDENTIFICATION</scope>
</reference>
<dbReference type="InterPro" id="IPR056511">
    <property type="entry name" value="IDM1_C"/>
</dbReference>
<dbReference type="KEGG" id="nta:107782448"/>
<proteinExistence type="predicted"/>
<organism evidence="2">
    <name type="scientific">Nicotiana tabacum</name>
    <name type="common">Common tobacco</name>
    <dbReference type="NCBI Taxonomy" id="4097"/>
    <lineage>
        <taxon>Eukaryota</taxon>
        <taxon>Viridiplantae</taxon>
        <taxon>Streptophyta</taxon>
        <taxon>Embryophyta</taxon>
        <taxon>Tracheophyta</taxon>
        <taxon>Spermatophyta</taxon>
        <taxon>Magnoliopsida</taxon>
        <taxon>eudicotyledons</taxon>
        <taxon>Gunneridae</taxon>
        <taxon>Pentapetalae</taxon>
        <taxon>asterids</taxon>
        <taxon>lamiids</taxon>
        <taxon>Solanales</taxon>
        <taxon>Solanaceae</taxon>
        <taxon>Nicotianoideae</taxon>
        <taxon>Nicotianeae</taxon>
        <taxon>Nicotiana</taxon>
    </lineage>
</organism>
<accession>A0A1S3Z318</accession>
<dbReference type="OrthoDB" id="1326172at2759"/>
<feature type="domain" description="Increased DNA methylation 1 C-terminal" evidence="1">
    <location>
        <begin position="83"/>
        <end position="222"/>
    </location>
</feature>
<dbReference type="Pfam" id="PF23209">
    <property type="entry name" value="IDM1_C"/>
    <property type="match status" value="1"/>
</dbReference>
<name>A0A1S3Z318_TOBAC</name>
<dbReference type="SUPFAM" id="SSF55729">
    <property type="entry name" value="Acyl-CoA N-acyltransferases (Nat)"/>
    <property type="match status" value="1"/>
</dbReference>
<sequence length="409" mass="45824">MLRVTKGGEASDTWFCSESCQEVYEGLRSRIGLINLLTDGLSWTLLRCIHGDHIVHSAQRFIALKAECNSKLAVALTIMEECFLPMVDPRTGIDMIPHVIYSWGSQLARLNYHGFYTVILEKDDISVAVASIRIHGVTVAEMPLIATCSKYRRQGMCRRLLNSIQEMLNCFKVEKLVISAIPSLVETWTAGFGFELLEDSEKQNLSHINLMVFPGTVWLKKSLFQAAEADQLSVHPGEAASCHENGVAIIEPIQHHLPSQDANAGADVRHLPQSESLQFNEDQGGNNLDGQFSRTSHEESAVWFMENKIFDIETHEPGQGCEGNISNKYLEPETEIRKSDSNKLQLEEVPDVHALRGECSKLSQELSAVTFSSHREVGCRVDTLQIHEERQFCLDEVSQRINVFQGNGK</sequence>
<dbReference type="RefSeq" id="XP_016458819.1">
    <property type="nucleotide sequence ID" value="XM_016603333.1"/>
</dbReference>